<organism evidence="1">
    <name type="scientific">Hexamita inflata</name>
    <dbReference type="NCBI Taxonomy" id="28002"/>
    <lineage>
        <taxon>Eukaryota</taxon>
        <taxon>Metamonada</taxon>
        <taxon>Diplomonadida</taxon>
        <taxon>Hexamitidae</taxon>
        <taxon>Hexamitinae</taxon>
        <taxon>Hexamita</taxon>
    </lineage>
</organism>
<dbReference type="EMBL" id="CAXDID020000127">
    <property type="protein sequence ID" value="CAL6034210.1"/>
    <property type="molecule type" value="Genomic_DNA"/>
</dbReference>
<keyword evidence="3" id="KW-1185">Reference proteome</keyword>
<protein>
    <submittedName>
        <fullName evidence="2">Hypothetical_protein</fullName>
    </submittedName>
</protein>
<name>A0AA86R5K0_9EUKA</name>
<proteinExistence type="predicted"/>
<comment type="caution">
    <text evidence="1">The sequence shown here is derived from an EMBL/GenBank/DDBJ whole genome shotgun (WGS) entry which is preliminary data.</text>
</comment>
<dbReference type="EMBL" id="CATOUU010001084">
    <property type="protein sequence ID" value="CAI9970980.1"/>
    <property type="molecule type" value="Genomic_DNA"/>
</dbReference>
<reference evidence="2 3" key="2">
    <citation type="submission" date="2024-07" db="EMBL/GenBank/DDBJ databases">
        <authorList>
            <person name="Akdeniz Z."/>
        </authorList>
    </citation>
    <scope>NUCLEOTIDE SEQUENCE [LARGE SCALE GENOMIC DNA]</scope>
</reference>
<evidence type="ECO:0000313" key="1">
    <source>
        <dbReference type="EMBL" id="CAI9970980.1"/>
    </source>
</evidence>
<gene>
    <name evidence="2" type="ORF">HINF_LOCUS35344</name>
    <name evidence="1" type="ORF">HINF_LOCUS58625</name>
</gene>
<dbReference type="Proteomes" id="UP001642409">
    <property type="component" value="Unassembled WGS sequence"/>
</dbReference>
<dbReference type="AlphaFoldDB" id="A0AA86R5K0"/>
<evidence type="ECO:0000313" key="2">
    <source>
        <dbReference type="EMBL" id="CAL6034210.1"/>
    </source>
</evidence>
<accession>A0AA86R5K0</accession>
<sequence length="233" mass="26648">MGELLCLAQNQPILKSVIAGELQVTYIKLNLQIQSKNIHFIEYLQNQTVILEVPSIKFNNCVILVFELQQYNRQQQNQLLQLFAQTQLSTNNVISILSVTNDKVKWLCYRNNKNKQTTQLTEYILQLVSQLRLVQQQYPDFCVLLSAGDLQGVTLGQIDIHLGISGQPLNQINSVNLNYPGKIVLSNQLYQKLVKWNKQSNNTKLTTQFVEKGKYVLICNESQEAVSLYNDGE</sequence>
<evidence type="ECO:0000313" key="3">
    <source>
        <dbReference type="Proteomes" id="UP001642409"/>
    </source>
</evidence>
<reference evidence="1" key="1">
    <citation type="submission" date="2023-06" db="EMBL/GenBank/DDBJ databases">
        <authorList>
            <person name="Kurt Z."/>
        </authorList>
    </citation>
    <scope>NUCLEOTIDE SEQUENCE</scope>
</reference>